<dbReference type="Proteomes" id="UP001185092">
    <property type="component" value="Unassembled WGS sequence"/>
</dbReference>
<keyword evidence="3" id="KW-1185">Reference proteome</keyword>
<name>A0AAE4BRG7_9BACT</name>
<organism evidence="2 3">
    <name type="scientific">Aureibacter tunicatorum</name>
    <dbReference type="NCBI Taxonomy" id="866807"/>
    <lineage>
        <taxon>Bacteria</taxon>
        <taxon>Pseudomonadati</taxon>
        <taxon>Bacteroidota</taxon>
        <taxon>Cytophagia</taxon>
        <taxon>Cytophagales</taxon>
        <taxon>Persicobacteraceae</taxon>
        <taxon>Aureibacter</taxon>
    </lineage>
</organism>
<accession>A0AAE4BRG7</accession>
<dbReference type="Pfam" id="PF20094">
    <property type="entry name" value="GWxTD_dom"/>
    <property type="match status" value="1"/>
</dbReference>
<feature type="domain" description="GWxTD" evidence="1">
    <location>
        <begin position="118"/>
        <end position="289"/>
    </location>
</feature>
<dbReference type="NCBIfam" id="TIGR04514">
    <property type="entry name" value="GWxTD_dom"/>
    <property type="match status" value="1"/>
</dbReference>
<comment type="caution">
    <text evidence="2">The sequence shown here is derived from an EMBL/GenBank/DDBJ whole genome shotgun (WGS) entry which is preliminary data.</text>
</comment>
<dbReference type="EMBL" id="JAVDQD010000002">
    <property type="protein sequence ID" value="MDR6238646.1"/>
    <property type="molecule type" value="Genomic_DNA"/>
</dbReference>
<reference evidence="2" key="1">
    <citation type="submission" date="2023-07" db="EMBL/GenBank/DDBJ databases">
        <title>Genomic Encyclopedia of Type Strains, Phase IV (KMG-IV): sequencing the most valuable type-strain genomes for metagenomic binning, comparative biology and taxonomic classification.</title>
        <authorList>
            <person name="Goeker M."/>
        </authorList>
    </citation>
    <scope>NUCLEOTIDE SEQUENCE</scope>
    <source>
        <strain evidence="2">DSM 26174</strain>
    </source>
</reference>
<dbReference type="InterPro" id="IPR030959">
    <property type="entry name" value="GWxTD_dom"/>
</dbReference>
<gene>
    <name evidence="2" type="ORF">HNQ88_001683</name>
</gene>
<proteinExistence type="predicted"/>
<dbReference type="AlphaFoldDB" id="A0AAE4BRG7"/>
<evidence type="ECO:0000313" key="3">
    <source>
        <dbReference type="Proteomes" id="UP001185092"/>
    </source>
</evidence>
<sequence>MYLKFALPKNEINKLVILHVKTLDGRHQYLYDINLNDKSKQIDMENFEFDFLKSYISLNKIDAINTPSLNHQHVRLAIPEKELKEALPAIEATHNKQNYEDSTYFIPLIEASTSSQEGLYILQSDFQPNNKQYLVKGVENDFPKYNEIEDLIGPIKYIATKKEYEKISKSIDPKKSFDKFWISLTRSEKRAQYHVKKFYKQVTNANKLFTNLKDGWKTDRGMVYIIFGPPNEVYKNGKKEEWTYLTVDNFKIKFTFVNKKSLLSGSEYKLKRRKRYKRVWLREKDLWRNDRKEI</sequence>
<evidence type="ECO:0000313" key="2">
    <source>
        <dbReference type="EMBL" id="MDR6238646.1"/>
    </source>
</evidence>
<dbReference type="RefSeq" id="WP_309938155.1">
    <property type="nucleotide sequence ID" value="NZ_AP025305.1"/>
</dbReference>
<protein>
    <submittedName>
        <fullName evidence="2">GWxTD domain-containing protein</fullName>
    </submittedName>
</protein>
<evidence type="ECO:0000259" key="1">
    <source>
        <dbReference type="Pfam" id="PF20094"/>
    </source>
</evidence>